<dbReference type="Proteomes" id="UP000652354">
    <property type="component" value="Unassembled WGS sequence"/>
</dbReference>
<evidence type="ECO:0000313" key="4">
    <source>
        <dbReference type="Proteomes" id="UP000652354"/>
    </source>
</evidence>
<name>A0A919Q3R9_9MICO</name>
<feature type="domain" description="SHOCT" evidence="2">
    <location>
        <begin position="380"/>
        <end position="407"/>
    </location>
</feature>
<dbReference type="RefSeq" id="WP_203657099.1">
    <property type="nucleotide sequence ID" value="NZ_BONR01000006.1"/>
</dbReference>
<comment type="caution">
    <text evidence="3">The sequence shown here is derived from an EMBL/GenBank/DDBJ whole genome shotgun (WGS) entry which is preliminary data.</text>
</comment>
<evidence type="ECO:0000313" key="3">
    <source>
        <dbReference type="EMBL" id="GIG55519.1"/>
    </source>
</evidence>
<dbReference type="PANTHER" id="PTHR37826">
    <property type="entry name" value="FLOTILLIN BAND_7_5 DOMAIN PROTEIN"/>
    <property type="match status" value="1"/>
</dbReference>
<evidence type="ECO:0000256" key="1">
    <source>
        <dbReference type="SAM" id="MobiDB-lite"/>
    </source>
</evidence>
<accession>A0A919Q3R9</accession>
<dbReference type="EMBL" id="BONR01000006">
    <property type="protein sequence ID" value="GIG55519.1"/>
    <property type="molecule type" value="Genomic_DNA"/>
</dbReference>
<dbReference type="AlphaFoldDB" id="A0A919Q3R9"/>
<proteinExistence type="predicted"/>
<dbReference type="InterPro" id="IPR033880">
    <property type="entry name" value="SPFH_YdjI"/>
</dbReference>
<dbReference type="CDD" id="cd03408">
    <property type="entry name" value="SPFH_like_u1"/>
    <property type="match status" value="1"/>
</dbReference>
<sequence>MGFIQAAAGAIGGTLADQWIDFLIPPDNVPATAVMFPAVPKGQNAGRGSNVRGSENIITDGSKIVVPEGMGLLTFQDGRITNFVGEAGGYIYSNDDQQAKSLFTGGGIFSSTLQSSWERFKYGGQPGAQHLAFYVNLKEVPNNRFGTQGPIYWDDHYLGTQAGAVTRGSYTLKVVDPILFAKSIVPAEYITQNAGIFDITAVDNPVSEQLFNEVVGSLSAAFSRYTNDGERGNRISKIQGDALGFARSLSEVVEEHYKWTLERGITIHAAALLAIEYDAPTAKLLEDVQKADALSGGRGDSFLRQSAARGIQSAGENGGGDGLAFMGMGMNAAGGALGGLMQNQPGQQPVPQQGIGQAGSGQQAAPAQQGGGGGGASAADQIREAKSMLDEGLITQEDFDALKRKALGL</sequence>
<organism evidence="3 4">
    <name type="scientific">Demequina activiva</name>
    <dbReference type="NCBI Taxonomy" id="1582364"/>
    <lineage>
        <taxon>Bacteria</taxon>
        <taxon>Bacillati</taxon>
        <taxon>Actinomycetota</taxon>
        <taxon>Actinomycetes</taxon>
        <taxon>Micrococcales</taxon>
        <taxon>Demequinaceae</taxon>
        <taxon>Demequina</taxon>
    </lineage>
</organism>
<feature type="region of interest" description="Disordered" evidence="1">
    <location>
        <begin position="338"/>
        <end position="383"/>
    </location>
</feature>
<dbReference type="InterPro" id="IPR018649">
    <property type="entry name" value="SHOCT"/>
</dbReference>
<gene>
    <name evidence="3" type="ORF">Dac01nite_22710</name>
</gene>
<dbReference type="PANTHER" id="PTHR37826:SF2">
    <property type="entry name" value="ZINC-RIBBON DOMAIN-CONTAINING PROTEIN"/>
    <property type="match status" value="1"/>
</dbReference>
<protein>
    <submittedName>
        <fullName evidence="3">Virion core protein (Lumpy skin disease virus)</fullName>
    </submittedName>
</protein>
<reference evidence="3" key="1">
    <citation type="submission" date="2021-01" db="EMBL/GenBank/DDBJ databases">
        <title>Whole genome shotgun sequence of Demequina activiva NBRC 110675.</title>
        <authorList>
            <person name="Komaki H."/>
            <person name="Tamura T."/>
        </authorList>
    </citation>
    <scope>NUCLEOTIDE SEQUENCE</scope>
    <source>
        <strain evidence="3">NBRC 110675</strain>
    </source>
</reference>
<dbReference type="Pfam" id="PF09851">
    <property type="entry name" value="SHOCT"/>
    <property type="match status" value="1"/>
</dbReference>
<evidence type="ECO:0000259" key="2">
    <source>
        <dbReference type="Pfam" id="PF09851"/>
    </source>
</evidence>
<feature type="compositionally biased region" description="Low complexity" evidence="1">
    <location>
        <begin position="338"/>
        <end position="368"/>
    </location>
</feature>
<keyword evidence="4" id="KW-1185">Reference proteome</keyword>